<evidence type="ECO:0000256" key="1">
    <source>
        <dbReference type="SAM" id="Coils"/>
    </source>
</evidence>
<evidence type="ECO:0000313" key="3">
    <source>
        <dbReference type="EMBL" id="CAL5996073.1"/>
    </source>
</evidence>
<reference evidence="2" key="1">
    <citation type="submission" date="2023-06" db="EMBL/GenBank/DDBJ databases">
        <authorList>
            <person name="Kurt Z."/>
        </authorList>
    </citation>
    <scope>NUCLEOTIDE SEQUENCE</scope>
</reference>
<reference evidence="3 4" key="2">
    <citation type="submission" date="2024-07" db="EMBL/GenBank/DDBJ databases">
        <authorList>
            <person name="Akdeniz Z."/>
        </authorList>
    </citation>
    <scope>NUCLEOTIDE SEQUENCE [LARGE SCALE GENOMIC DNA]</scope>
</reference>
<proteinExistence type="predicted"/>
<dbReference type="EMBL" id="CAXDID020000034">
    <property type="protein sequence ID" value="CAL5996073.1"/>
    <property type="molecule type" value="Genomic_DNA"/>
</dbReference>
<evidence type="ECO:0000313" key="4">
    <source>
        <dbReference type="Proteomes" id="UP001642409"/>
    </source>
</evidence>
<dbReference type="EMBL" id="CATOUU010001090">
    <property type="protein sequence ID" value="CAI9971337.1"/>
    <property type="molecule type" value="Genomic_DNA"/>
</dbReference>
<protein>
    <submittedName>
        <fullName evidence="2">Uncharacterized protein</fullName>
    </submittedName>
</protein>
<dbReference type="AlphaFoldDB" id="A0AA86V0D5"/>
<accession>A0AA86V0D5</accession>
<evidence type="ECO:0000313" key="2">
    <source>
        <dbReference type="EMBL" id="CAI9971337.1"/>
    </source>
</evidence>
<sequence length="264" mass="30624">MFIRTHTQNDQQRNDRTMSRIQNTLNQRDPLDQIEENALKSNMRFTDLGQNIKQSKVLPDPITSTYDPLTGQNTTARDQFNDKLTKLDTIDQVQETVRNIQIELQRLREDTYQSQNQQKTALQQNFQQKVNDIGAKIDRILGSTNAVSVKTDALQSRETLRDNILQIHDQALTNFSKVVQRLESKISELEAQMIQKDELDQRIRNLELDVQSLFGQMQSRFAEVSTETNGNVANIMGVLQLFEQKQKAIIMQIDQLRMVMQNKM</sequence>
<gene>
    <name evidence="3" type="ORF">HINF_LOCUS14525</name>
    <name evidence="2" type="ORF">HINF_LOCUS58982</name>
</gene>
<organism evidence="2">
    <name type="scientific">Hexamita inflata</name>
    <dbReference type="NCBI Taxonomy" id="28002"/>
    <lineage>
        <taxon>Eukaryota</taxon>
        <taxon>Metamonada</taxon>
        <taxon>Diplomonadida</taxon>
        <taxon>Hexamitidae</taxon>
        <taxon>Hexamitinae</taxon>
        <taxon>Hexamita</taxon>
    </lineage>
</organism>
<dbReference type="Proteomes" id="UP001642409">
    <property type="component" value="Unassembled WGS sequence"/>
</dbReference>
<keyword evidence="4" id="KW-1185">Reference proteome</keyword>
<comment type="caution">
    <text evidence="2">The sequence shown here is derived from an EMBL/GenBank/DDBJ whole genome shotgun (WGS) entry which is preliminary data.</text>
</comment>
<name>A0AA86V0D5_9EUKA</name>
<feature type="coiled-coil region" evidence="1">
    <location>
        <begin position="172"/>
        <end position="216"/>
    </location>
</feature>
<keyword evidence="1" id="KW-0175">Coiled coil</keyword>